<sequence>MHSRQSLELRQQQQLALTPQLQQSIRFLQLSAHDLELEVARALQENPLLERGDEYDIDADAAVASLPLAAVEDRWMATGSSARMAGDDDDAQRPESPLPLTLQDHLQEQLRLTRAGERDCALVGVLIEELDDSGYLATPLHEIHAMLPESLGVDMQELAAALKLLQSFDPPGVGARTLSECLLLQLAVRAAEQAGNGDAQVYDCAREVAAHHLPVLATGNLNRLRDILGVPMPVLRSAHALLLGLEPRPARNWAGEPADYVTPDVVVRKSGGRWVAHLNPAVVPKVRINAVYESLLAQSQPAPQLQAQLQQAQGLVKSVNQRFVTLIRVAQAIVDQQTGYFEQGAAAMRPMVLRDIALQLGMHESTVSRATRQKYAQTPWGVIELKDFFSSALQTDDGEATSATAVRSLIARLVAEEPPHKPLSDAKIADMLAAQGVTIARRTVAKYREAAGIEPAIMRKARAALDAG</sequence>
<dbReference type="NCBIfam" id="TIGR02395">
    <property type="entry name" value="rpoN_sigma"/>
    <property type="match status" value="1"/>
</dbReference>
<keyword evidence="8 9" id="KW-0804">Transcription</keyword>
<dbReference type="EMBL" id="JAUZQE010000017">
    <property type="protein sequence ID" value="MDR4126065.1"/>
    <property type="molecule type" value="Genomic_DNA"/>
</dbReference>
<evidence type="ECO:0000256" key="2">
    <source>
        <dbReference type="ARBA" id="ARBA00022478"/>
    </source>
</evidence>
<dbReference type="PANTHER" id="PTHR32248">
    <property type="entry name" value="RNA POLYMERASE SIGMA-54 FACTOR"/>
    <property type="match status" value="1"/>
</dbReference>
<dbReference type="InterPro" id="IPR000394">
    <property type="entry name" value="RNA_pol_sigma_54"/>
</dbReference>
<evidence type="ECO:0000313" key="13">
    <source>
        <dbReference type="Proteomes" id="UP001232156"/>
    </source>
</evidence>
<dbReference type="Proteomes" id="UP001232156">
    <property type="component" value="Unassembled WGS sequence"/>
</dbReference>
<gene>
    <name evidence="12" type="primary">rpoN</name>
    <name evidence="12" type="ORF">Q8947_08735</name>
</gene>
<dbReference type="InterPro" id="IPR007046">
    <property type="entry name" value="RNA_pol_sigma_54_core-bd"/>
</dbReference>
<evidence type="ECO:0000256" key="6">
    <source>
        <dbReference type="ARBA" id="ARBA00023082"/>
    </source>
</evidence>
<keyword evidence="3 9" id="KW-0808">Transferase</keyword>
<evidence type="ECO:0000256" key="3">
    <source>
        <dbReference type="ARBA" id="ARBA00022679"/>
    </source>
</evidence>
<dbReference type="Gene3D" id="1.10.10.60">
    <property type="entry name" value="Homeodomain-like"/>
    <property type="match status" value="1"/>
</dbReference>
<protein>
    <recommendedName>
        <fullName evidence="9">RNA polymerase sigma-54 factor</fullName>
    </recommendedName>
</protein>
<accession>A0ABU1D6J7</accession>
<keyword evidence="13" id="KW-1185">Reference proteome</keyword>
<keyword evidence="2 9" id="KW-0240">DNA-directed RNA polymerase</keyword>
<evidence type="ECO:0000256" key="5">
    <source>
        <dbReference type="ARBA" id="ARBA00023015"/>
    </source>
</evidence>
<proteinExistence type="inferred from homology"/>
<dbReference type="PROSITE" id="PS50044">
    <property type="entry name" value="SIGMA54_3"/>
    <property type="match status" value="1"/>
</dbReference>
<keyword evidence="6 9" id="KW-0731">Sigma factor</keyword>
<evidence type="ECO:0000313" key="12">
    <source>
        <dbReference type="EMBL" id="MDR4126065.1"/>
    </source>
</evidence>
<dbReference type="Pfam" id="PF04963">
    <property type="entry name" value="Sigma54_CBD"/>
    <property type="match status" value="1"/>
</dbReference>
<dbReference type="Pfam" id="PF04552">
    <property type="entry name" value="Sigma54_DBD"/>
    <property type="match status" value="1"/>
</dbReference>
<comment type="caution">
    <text evidence="12">The sequence shown here is derived from an EMBL/GenBank/DDBJ whole genome shotgun (WGS) entry which is preliminary data.</text>
</comment>
<dbReference type="PIRSF" id="PIRSF000774">
    <property type="entry name" value="RpoN"/>
    <property type="match status" value="1"/>
</dbReference>
<dbReference type="RefSeq" id="WP_165276844.1">
    <property type="nucleotide sequence ID" value="NZ_JAUZQE010000017.1"/>
</dbReference>
<evidence type="ECO:0000259" key="11">
    <source>
        <dbReference type="Pfam" id="PF04963"/>
    </source>
</evidence>
<evidence type="ECO:0000259" key="10">
    <source>
        <dbReference type="Pfam" id="PF04552"/>
    </source>
</evidence>
<evidence type="ECO:0000256" key="7">
    <source>
        <dbReference type="ARBA" id="ARBA00023125"/>
    </source>
</evidence>
<dbReference type="InterPro" id="IPR038709">
    <property type="entry name" value="RpoN_core-bd_sf"/>
</dbReference>
<name>A0ABU1D6J7_9BURK</name>
<dbReference type="Pfam" id="PF00309">
    <property type="entry name" value="Sigma54_AID"/>
    <property type="match status" value="1"/>
</dbReference>
<evidence type="ECO:0000256" key="9">
    <source>
        <dbReference type="PIRNR" id="PIRNR000774"/>
    </source>
</evidence>
<evidence type="ECO:0000256" key="8">
    <source>
        <dbReference type="ARBA" id="ARBA00023163"/>
    </source>
</evidence>
<comment type="function">
    <text evidence="9">Sigma factors are initiation factors that promote the attachment of RNA polymerase to specific initiation sites and are then released.</text>
</comment>
<organism evidence="12 13">
    <name type="scientific">Yanghanlia caeni</name>
    <dbReference type="NCBI Taxonomy" id="3064283"/>
    <lineage>
        <taxon>Bacteria</taxon>
        <taxon>Pseudomonadati</taxon>
        <taxon>Pseudomonadota</taxon>
        <taxon>Betaproteobacteria</taxon>
        <taxon>Burkholderiales</taxon>
        <taxon>Alcaligenaceae</taxon>
        <taxon>Yanghanlia</taxon>
    </lineage>
</organism>
<dbReference type="PROSITE" id="PS00718">
    <property type="entry name" value="SIGMA54_2"/>
    <property type="match status" value="1"/>
</dbReference>
<dbReference type="Gene3D" id="1.10.10.1330">
    <property type="entry name" value="RNA polymerase sigma-54 factor, core-binding domain"/>
    <property type="match status" value="1"/>
</dbReference>
<dbReference type="PROSITE" id="PS00717">
    <property type="entry name" value="SIGMA54_1"/>
    <property type="match status" value="1"/>
</dbReference>
<feature type="domain" description="RNA polymerase sigma factor 54 DNA-binding" evidence="10">
    <location>
        <begin position="305"/>
        <end position="460"/>
    </location>
</feature>
<evidence type="ECO:0000256" key="1">
    <source>
        <dbReference type="ARBA" id="ARBA00008798"/>
    </source>
</evidence>
<keyword evidence="5 9" id="KW-0805">Transcription regulation</keyword>
<dbReference type="InterPro" id="IPR007634">
    <property type="entry name" value="RNA_pol_sigma_54_DNA-bd"/>
</dbReference>
<keyword evidence="4 9" id="KW-0548">Nucleotidyltransferase</keyword>
<feature type="domain" description="RNA polymerase sigma factor 54 core-binding" evidence="11">
    <location>
        <begin position="101"/>
        <end position="292"/>
    </location>
</feature>
<dbReference type="PRINTS" id="PR00045">
    <property type="entry name" value="SIGMA54FCT"/>
</dbReference>
<keyword evidence="7 9" id="KW-0238">DNA-binding</keyword>
<reference evidence="12 13" key="1">
    <citation type="submission" date="2023-08" db="EMBL/GenBank/DDBJ databases">
        <title>Alcaligenaceae gen. nov., a novel taxon isolated from the sludge of Yixing Pesticide Factory.</title>
        <authorList>
            <person name="Ruan L."/>
        </authorList>
    </citation>
    <scope>NUCLEOTIDE SEQUENCE [LARGE SCALE GENOMIC DNA]</scope>
    <source>
        <strain evidence="12 13">LG-2</strain>
    </source>
</reference>
<comment type="similarity">
    <text evidence="1 9">Belongs to the sigma-54 factor family.</text>
</comment>
<dbReference type="PANTHER" id="PTHR32248:SF4">
    <property type="entry name" value="RNA POLYMERASE SIGMA-54 FACTOR"/>
    <property type="match status" value="1"/>
</dbReference>
<evidence type="ECO:0000256" key="4">
    <source>
        <dbReference type="ARBA" id="ARBA00022695"/>
    </source>
</evidence>